<protein>
    <recommendedName>
        <fullName evidence="2">RNA polymerase Rpb1 domain-containing protein</fullName>
    </recommendedName>
</protein>
<dbReference type="EMBL" id="BARU01018530">
    <property type="protein sequence ID" value="GAH57553.1"/>
    <property type="molecule type" value="Genomic_DNA"/>
</dbReference>
<dbReference type="SUPFAM" id="SSF64484">
    <property type="entry name" value="beta and beta-prime subunits of DNA dependent RNA-polymerase"/>
    <property type="match status" value="1"/>
</dbReference>
<feature type="non-terminal residue" evidence="3">
    <location>
        <position position="1"/>
    </location>
</feature>
<dbReference type="Gene3D" id="2.40.50.100">
    <property type="match status" value="1"/>
</dbReference>
<dbReference type="Gene3D" id="1.10.150.390">
    <property type="match status" value="1"/>
</dbReference>
<feature type="compositionally biased region" description="Low complexity" evidence="1">
    <location>
        <begin position="241"/>
        <end position="255"/>
    </location>
</feature>
<organism evidence="3">
    <name type="scientific">marine sediment metagenome</name>
    <dbReference type="NCBI Taxonomy" id="412755"/>
    <lineage>
        <taxon>unclassified sequences</taxon>
        <taxon>metagenomes</taxon>
        <taxon>ecological metagenomes</taxon>
    </lineage>
</organism>
<dbReference type="Pfam" id="PF04998">
    <property type="entry name" value="RNA_pol_Rpb1_5"/>
    <property type="match status" value="1"/>
</dbReference>
<name>X1IJ30_9ZZZZ</name>
<feature type="non-terminal residue" evidence="3">
    <location>
        <position position="292"/>
    </location>
</feature>
<accession>X1IJ30</accession>
<dbReference type="GO" id="GO:0006351">
    <property type="term" value="P:DNA-templated transcription"/>
    <property type="evidence" value="ECO:0007669"/>
    <property type="project" value="InterPro"/>
</dbReference>
<gene>
    <name evidence="3" type="ORF">S03H2_30619</name>
</gene>
<sequence>RVDIGSVLAIKTPATKAKTKSVALSSKTQPILARIAGEVTIKGKQLLISYEEKEEREYAIPTTASIRVQAGDQVKAGQRLTDGSVNPQDILRILGREAVQQYLVDEVQKVYRSQGVNINDKHIEIIVHQMLTKVRIDSAGDTDLVPEELVDRFVYEDINAKVLAEGGEPATAHTVLLGITRASLSTDSWLASASFQETTRILTEAAVYGKIDKLVGLKENVIIGKLIPAHYPPHEEEVPELIPGEEQGEAPGLIAGEEEPEEALSPLADEGHGETANLVTDEEPEAAPDIKQ</sequence>
<proteinExistence type="predicted"/>
<feature type="domain" description="RNA polymerase Rpb1" evidence="2">
    <location>
        <begin position="41"/>
        <end position="186"/>
    </location>
</feature>
<dbReference type="PANTHER" id="PTHR48443:SF1">
    <property type="entry name" value="DNA-DIRECTED RNA POLYMERASE SUBUNIT BETA"/>
    <property type="match status" value="1"/>
</dbReference>
<reference evidence="3" key="1">
    <citation type="journal article" date="2014" name="Front. Microbiol.">
        <title>High frequency of phylogenetically diverse reductive dehalogenase-homologous genes in deep subseafloor sedimentary metagenomes.</title>
        <authorList>
            <person name="Kawai M."/>
            <person name="Futagami T."/>
            <person name="Toyoda A."/>
            <person name="Takaki Y."/>
            <person name="Nishi S."/>
            <person name="Hori S."/>
            <person name="Arai W."/>
            <person name="Tsubouchi T."/>
            <person name="Morono Y."/>
            <person name="Uchiyama I."/>
            <person name="Ito T."/>
            <person name="Fujiyama A."/>
            <person name="Inagaki F."/>
            <person name="Takami H."/>
        </authorList>
    </citation>
    <scope>NUCLEOTIDE SEQUENCE</scope>
    <source>
        <strain evidence="3">Expedition CK06-06</strain>
    </source>
</reference>
<dbReference type="CDD" id="cd02655">
    <property type="entry name" value="RNAP_beta'_C"/>
    <property type="match status" value="1"/>
</dbReference>
<evidence type="ECO:0000259" key="2">
    <source>
        <dbReference type="Pfam" id="PF04998"/>
    </source>
</evidence>
<evidence type="ECO:0000256" key="1">
    <source>
        <dbReference type="SAM" id="MobiDB-lite"/>
    </source>
</evidence>
<dbReference type="AlphaFoldDB" id="X1IJ30"/>
<dbReference type="GO" id="GO:0003677">
    <property type="term" value="F:DNA binding"/>
    <property type="evidence" value="ECO:0007669"/>
    <property type="project" value="InterPro"/>
</dbReference>
<comment type="caution">
    <text evidence="3">The sequence shown here is derived from an EMBL/GenBank/DDBJ whole genome shotgun (WGS) entry which is preliminary data.</text>
</comment>
<dbReference type="Gene3D" id="1.10.1790.20">
    <property type="match status" value="1"/>
</dbReference>
<dbReference type="InterPro" id="IPR007081">
    <property type="entry name" value="RNA_pol_Rpb1_5"/>
</dbReference>
<dbReference type="PANTHER" id="PTHR48443">
    <property type="entry name" value="DNA-DIRECTED RNA POLYMERASE SUBUNIT BETA"/>
    <property type="match status" value="1"/>
</dbReference>
<feature type="region of interest" description="Disordered" evidence="1">
    <location>
        <begin position="241"/>
        <end position="292"/>
    </location>
</feature>
<dbReference type="GO" id="GO:0003899">
    <property type="term" value="F:DNA-directed RNA polymerase activity"/>
    <property type="evidence" value="ECO:0007669"/>
    <property type="project" value="InterPro"/>
</dbReference>
<evidence type="ECO:0000313" key="3">
    <source>
        <dbReference type="EMBL" id="GAH57553.1"/>
    </source>
</evidence>